<dbReference type="RefSeq" id="WP_091073971.1">
    <property type="nucleotide sequence ID" value="NZ_LT629799.1"/>
</dbReference>
<dbReference type="EMBL" id="LT629799">
    <property type="protein sequence ID" value="SDU89552.1"/>
    <property type="molecule type" value="Genomic_DNA"/>
</dbReference>
<dbReference type="AlphaFoldDB" id="A0A1H2M8W2"/>
<feature type="chain" id="PRO_5039397373" description="Lipocalin-like domain-containing protein" evidence="2">
    <location>
        <begin position="26"/>
        <end position="191"/>
    </location>
</feature>
<evidence type="ECO:0008006" key="5">
    <source>
        <dbReference type="Google" id="ProtNLM"/>
    </source>
</evidence>
<protein>
    <recommendedName>
        <fullName evidence="5">Lipocalin-like domain-containing protein</fullName>
    </recommendedName>
</protein>
<feature type="signal peptide" evidence="2">
    <location>
        <begin position="1"/>
        <end position="25"/>
    </location>
</feature>
<keyword evidence="4" id="KW-1185">Reference proteome</keyword>
<dbReference type="PROSITE" id="PS51257">
    <property type="entry name" value="PROKAR_LIPOPROTEIN"/>
    <property type="match status" value="1"/>
</dbReference>
<sequence>MRRALVALAAVPLLALVGCSGSGGATTAPSSAAPAPAGTAPPSAPASPSLATLPAEQCLTGTWQLVRFVGASDQTYGTGQGGDVTVRFADGGYTLQGAGQEPLTITLGGGSADLTVDGRATGTFTVDGATGTFRQRSASGSAELAAGSRKERLGMDQITSVVGLEGEGQVACTPQAMTVTLTAVRLELSRA</sequence>
<keyword evidence="2" id="KW-0732">Signal</keyword>
<dbReference type="Proteomes" id="UP000198825">
    <property type="component" value="Chromosome I"/>
</dbReference>
<dbReference type="STRING" id="546874.SAMN04488544_1592"/>
<proteinExistence type="predicted"/>
<evidence type="ECO:0000313" key="4">
    <source>
        <dbReference type="Proteomes" id="UP000198825"/>
    </source>
</evidence>
<name>A0A1H2M8W2_9ACTN</name>
<accession>A0A1H2M8W2</accession>
<feature type="region of interest" description="Disordered" evidence="1">
    <location>
        <begin position="25"/>
        <end position="49"/>
    </location>
</feature>
<evidence type="ECO:0000313" key="3">
    <source>
        <dbReference type="EMBL" id="SDU89552.1"/>
    </source>
</evidence>
<evidence type="ECO:0000256" key="2">
    <source>
        <dbReference type="SAM" id="SignalP"/>
    </source>
</evidence>
<organism evidence="3 4">
    <name type="scientific">Microlunatus sagamiharensis</name>
    <dbReference type="NCBI Taxonomy" id="546874"/>
    <lineage>
        <taxon>Bacteria</taxon>
        <taxon>Bacillati</taxon>
        <taxon>Actinomycetota</taxon>
        <taxon>Actinomycetes</taxon>
        <taxon>Propionibacteriales</taxon>
        <taxon>Propionibacteriaceae</taxon>
        <taxon>Microlunatus</taxon>
    </lineage>
</organism>
<gene>
    <name evidence="3" type="ORF">SAMN04488544_1592</name>
</gene>
<reference evidence="4" key="1">
    <citation type="submission" date="2016-10" db="EMBL/GenBank/DDBJ databases">
        <authorList>
            <person name="Varghese N."/>
            <person name="Submissions S."/>
        </authorList>
    </citation>
    <scope>NUCLEOTIDE SEQUENCE [LARGE SCALE GENOMIC DNA]</scope>
    <source>
        <strain evidence="4">DSM 21743</strain>
    </source>
</reference>
<evidence type="ECO:0000256" key="1">
    <source>
        <dbReference type="SAM" id="MobiDB-lite"/>
    </source>
</evidence>